<comment type="caution">
    <text evidence="2">The sequence shown here is derived from an EMBL/GenBank/DDBJ whole genome shotgun (WGS) entry which is preliminary data.</text>
</comment>
<gene>
    <name evidence="2" type="ORF">BDN70DRAFT_878737</name>
</gene>
<dbReference type="Proteomes" id="UP000807469">
    <property type="component" value="Unassembled WGS sequence"/>
</dbReference>
<reference evidence="2" key="1">
    <citation type="submission" date="2020-11" db="EMBL/GenBank/DDBJ databases">
        <authorList>
            <consortium name="DOE Joint Genome Institute"/>
            <person name="Ahrendt S."/>
            <person name="Riley R."/>
            <person name="Andreopoulos W."/>
            <person name="Labutti K."/>
            <person name="Pangilinan J."/>
            <person name="Ruiz-Duenas F.J."/>
            <person name="Barrasa J.M."/>
            <person name="Sanchez-Garcia M."/>
            <person name="Camarero S."/>
            <person name="Miyauchi S."/>
            <person name="Serrano A."/>
            <person name="Linde D."/>
            <person name="Babiker R."/>
            <person name="Drula E."/>
            <person name="Ayuso-Fernandez I."/>
            <person name="Pacheco R."/>
            <person name="Padilla G."/>
            <person name="Ferreira P."/>
            <person name="Barriuso J."/>
            <person name="Kellner H."/>
            <person name="Castanera R."/>
            <person name="Alfaro M."/>
            <person name="Ramirez L."/>
            <person name="Pisabarro A.G."/>
            <person name="Kuo A."/>
            <person name="Tritt A."/>
            <person name="Lipzen A."/>
            <person name="He G."/>
            <person name="Yan M."/>
            <person name="Ng V."/>
            <person name="Cullen D."/>
            <person name="Martin F."/>
            <person name="Rosso M.-N."/>
            <person name="Henrissat B."/>
            <person name="Hibbett D."/>
            <person name="Martinez A.T."/>
            <person name="Grigoriev I.V."/>
        </authorList>
    </citation>
    <scope>NUCLEOTIDE SEQUENCE</scope>
    <source>
        <strain evidence="2">CIRM-BRFM 674</strain>
    </source>
</reference>
<accession>A0A9P5Z3Y5</accession>
<dbReference type="AlphaFoldDB" id="A0A9P5Z3Y5"/>
<keyword evidence="1" id="KW-1133">Transmembrane helix</keyword>
<keyword evidence="3" id="KW-1185">Reference proteome</keyword>
<feature type="transmembrane region" description="Helical" evidence="1">
    <location>
        <begin position="31"/>
        <end position="51"/>
    </location>
</feature>
<organism evidence="2 3">
    <name type="scientific">Pholiota conissans</name>
    <dbReference type="NCBI Taxonomy" id="109636"/>
    <lineage>
        <taxon>Eukaryota</taxon>
        <taxon>Fungi</taxon>
        <taxon>Dikarya</taxon>
        <taxon>Basidiomycota</taxon>
        <taxon>Agaricomycotina</taxon>
        <taxon>Agaricomycetes</taxon>
        <taxon>Agaricomycetidae</taxon>
        <taxon>Agaricales</taxon>
        <taxon>Agaricineae</taxon>
        <taxon>Strophariaceae</taxon>
        <taxon>Pholiota</taxon>
    </lineage>
</organism>
<protein>
    <submittedName>
        <fullName evidence="2">Uncharacterized protein</fullName>
    </submittedName>
</protein>
<keyword evidence="1" id="KW-0472">Membrane</keyword>
<name>A0A9P5Z3Y5_9AGAR</name>
<dbReference type="EMBL" id="MU155212">
    <property type="protein sequence ID" value="KAF9479465.1"/>
    <property type="molecule type" value="Genomic_DNA"/>
</dbReference>
<keyword evidence="1" id="KW-0812">Transmembrane</keyword>
<evidence type="ECO:0000313" key="3">
    <source>
        <dbReference type="Proteomes" id="UP000807469"/>
    </source>
</evidence>
<evidence type="ECO:0000313" key="2">
    <source>
        <dbReference type="EMBL" id="KAF9479465.1"/>
    </source>
</evidence>
<sequence>MSASRHYDPLSGGSPFFWTQDIVDAILGVQYGMDLIAAILLTFTLASFWCLSKECCWFRLKGCRFAIALCQFGCYMRRLWDL</sequence>
<evidence type="ECO:0000256" key="1">
    <source>
        <dbReference type="SAM" id="Phobius"/>
    </source>
</evidence>
<proteinExistence type="predicted"/>